<dbReference type="OrthoDB" id="4089664at2759"/>
<proteinExistence type="inferred from homology"/>
<evidence type="ECO:0000256" key="4">
    <source>
        <dbReference type="ARBA" id="ARBA00022786"/>
    </source>
</evidence>
<accession>A0A8K0JZL7</accession>
<dbReference type="EMBL" id="KZ308207">
    <property type="protein sequence ID" value="KAG8224685.1"/>
    <property type="molecule type" value="Genomic_DNA"/>
</dbReference>
<dbReference type="InterPro" id="IPR007135">
    <property type="entry name" value="Atg3/Atg10"/>
</dbReference>
<keyword evidence="8" id="KW-1185">Reference proteome</keyword>
<dbReference type="Pfam" id="PF03987">
    <property type="entry name" value="Autophagy_act_C"/>
    <property type="match status" value="1"/>
</dbReference>
<evidence type="ECO:0000256" key="1">
    <source>
        <dbReference type="ARBA" id="ARBA00005696"/>
    </source>
</evidence>
<evidence type="ECO:0000313" key="7">
    <source>
        <dbReference type="EMBL" id="KAG8224685.1"/>
    </source>
</evidence>
<sequence length="206" mass="23419">MNGELSWEEFLVLMDDFLEISNGIGDGWALFGEKNVFGGAYAVKREERSGKSVENSNLNSDLEETNLEKILEDNSVVETEKNENKGRQFWEYHIVYSVSYSVPVLYFNAWRDSGELLTLEEIWNEIPPSMKPDAEDKYWSLISQQEHPLLGKPFFQIHPCQTANLISAIKGIAGERIFIPWLSTVGPLVNLSLSPLYASKNAKQIE</sequence>
<evidence type="ECO:0000313" key="8">
    <source>
        <dbReference type="Proteomes" id="UP000792457"/>
    </source>
</evidence>
<dbReference type="GO" id="GO:0005829">
    <property type="term" value="C:cytosol"/>
    <property type="evidence" value="ECO:0007669"/>
    <property type="project" value="TreeGrafter"/>
</dbReference>
<dbReference type="AlphaFoldDB" id="A0A8K0JZL7"/>
<comment type="similarity">
    <text evidence="1">Belongs to the ATG10 family.</text>
</comment>
<evidence type="ECO:0000256" key="3">
    <source>
        <dbReference type="ARBA" id="ARBA00022679"/>
    </source>
</evidence>
<keyword evidence="3" id="KW-0808">Transferase</keyword>
<name>A0A8K0JZL7_LADFU</name>
<dbReference type="Proteomes" id="UP000792457">
    <property type="component" value="Unassembled WGS sequence"/>
</dbReference>
<protein>
    <recommendedName>
        <fullName evidence="2">Ubiquitin-like-conjugating enzyme ATG10</fullName>
    </recommendedName>
    <alternativeName>
        <fullName evidence="6">Autophagy-related protein 10</fullName>
    </alternativeName>
</protein>
<gene>
    <name evidence="7" type="ORF">J437_LFUL003800</name>
</gene>
<organism evidence="7 8">
    <name type="scientific">Ladona fulva</name>
    <name type="common">Scarce chaser dragonfly</name>
    <name type="synonym">Libellula fulva</name>
    <dbReference type="NCBI Taxonomy" id="123851"/>
    <lineage>
        <taxon>Eukaryota</taxon>
        <taxon>Metazoa</taxon>
        <taxon>Ecdysozoa</taxon>
        <taxon>Arthropoda</taxon>
        <taxon>Hexapoda</taxon>
        <taxon>Insecta</taxon>
        <taxon>Pterygota</taxon>
        <taxon>Palaeoptera</taxon>
        <taxon>Odonata</taxon>
        <taxon>Epiprocta</taxon>
        <taxon>Anisoptera</taxon>
        <taxon>Libelluloidea</taxon>
        <taxon>Libellulidae</taxon>
        <taxon>Ladona</taxon>
    </lineage>
</organism>
<dbReference type="GO" id="GO:0061651">
    <property type="term" value="F:Atg12 conjugating enzyme activity"/>
    <property type="evidence" value="ECO:0007669"/>
    <property type="project" value="TreeGrafter"/>
</dbReference>
<keyword evidence="4" id="KW-0833">Ubl conjugation pathway</keyword>
<dbReference type="PANTHER" id="PTHR14957">
    <property type="entry name" value="UBIQUITIN-LIKE-CONJUGATING ENZYME ATG10"/>
    <property type="match status" value="1"/>
</dbReference>
<reference evidence="7" key="2">
    <citation type="submission" date="2017-10" db="EMBL/GenBank/DDBJ databases">
        <title>Ladona fulva Genome sequencing and assembly.</title>
        <authorList>
            <person name="Murali S."/>
            <person name="Richards S."/>
            <person name="Bandaranaike D."/>
            <person name="Bellair M."/>
            <person name="Blankenburg K."/>
            <person name="Chao H."/>
            <person name="Dinh H."/>
            <person name="Doddapaneni H."/>
            <person name="Dugan-Rocha S."/>
            <person name="Elkadiri S."/>
            <person name="Gnanaolivu R."/>
            <person name="Hernandez B."/>
            <person name="Skinner E."/>
            <person name="Javaid M."/>
            <person name="Lee S."/>
            <person name="Li M."/>
            <person name="Ming W."/>
            <person name="Munidasa M."/>
            <person name="Muniz J."/>
            <person name="Nguyen L."/>
            <person name="Hughes D."/>
            <person name="Osuji N."/>
            <person name="Pu L.-L."/>
            <person name="Puazo M."/>
            <person name="Qu C."/>
            <person name="Quiroz J."/>
            <person name="Raj R."/>
            <person name="Weissenberger G."/>
            <person name="Xin Y."/>
            <person name="Zou X."/>
            <person name="Han Y."/>
            <person name="Worley K."/>
            <person name="Muzny D."/>
            <person name="Gibbs R."/>
        </authorList>
    </citation>
    <scope>NUCLEOTIDE SEQUENCE</scope>
    <source>
        <strain evidence="7">Sampled in the wild</strain>
    </source>
</reference>
<evidence type="ECO:0000256" key="6">
    <source>
        <dbReference type="ARBA" id="ARBA00029833"/>
    </source>
</evidence>
<dbReference type="GO" id="GO:0000422">
    <property type="term" value="P:autophagy of mitochondrion"/>
    <property type="evidence" value="ECO:0007669"/>
    <property type="project" value="TreeGrafter"/>
</dbReference>
<evidence type="ECO:0000256" key="2">
    <source>
        <dbReference type="ARBA" id="ARBA00021099"/>
    </source>
</evidence>
<dbReference type="Gene3D" id="3.30.1460.50">
    <property type="match status" value="1"/>
</dbReference>
<evidence type="ECO:0000256" key="5">
    <source>
        <dbReference type="ARBA" id="ARBA00023006"/>
    </source>
</evidence>
<dbReference type="GO" id="GO:0000045">
    <property type="term" value="P:autophagosome assembly"/>
    <property type="evidence" value="ECO:0007669"/>
    <property type="project" value="TreeGrafter"/>
</dbReference>
<comment type="caution">
    <text evidence="7">The sequence shown here is derived from an EMBL/GenBank/DDBJ whole genome shotgun (WGS) entry which is preliminary data.</text>
</comment>
<dbReference type="GO" id="GO:0032446">
    <property type="term" value="P:protein modification by small protein conjugation"/>
    <property type="evidence" value="ECO:0007669"/>
    <property type="project" value="TreeGrafter"/>
</dbReference>
<dbReference type="PANTHER" id="PTHR14957:SF1">
    <property type="entry name" value="UBIQUITIN-LIKE-CONJUGATING ENZYME ATG10"/>
    <property type="match status" value="1"/>
</dbReference>
<keyword evidence="5" id="KW-0072">Autophagy</keyword>
<reference evidence="7" key="1">
    <citation type="submission" date="2013-04" db="EMBL/GenBank/DDBJ databases">
        <authorList>
            <person name="Qu J."/>
            <person name="Murali S.C."/>
            <person name="Bandaranaike D."/>
            <person name="Bellair M."/>
            <person name="Blankenburg K."/>
            <person name="Chao H."/>
            <person name="Dinh H."/>
            <person name="Doddapaneni H."/>
            <person name="Downs B."/>
            <person name="Dugan-Rocha S."/>
            <person name="Elkadiri S."/>
            <person name="Gnanaolivu R.D."/>
            <person name="Hernandez B."/>
            <person name="Javaid M."/>
            <person name="Jayaseelan J.C."/>
            <person name="Lee S."/>
            <person name="Li M."/>
            <person name="Ming W."/>
            <person name="Munidasa M."/>
            <person name="Muniz J."/>
            <person name="Nguyen L."/>
            <person name="Ongeri F."/>
            <person name="Osuji N."/>
            <person name="Pu L.-L."/>
            <person name="Puazo M."/>
            <person name="Qu C."/>
            <person name="Quiroz J."/>
            <person name="Raj R."/>
            <person name="Weissenberger G."/>
            <person name="Xin Y."/>
            <person name="Zou X."/>
            <person name="Han Y."/>
            <person name="Richards S."/>
            <person name="Worley K."/>
            <person name="Muzny D."/>
            <person name="Gibbs R."/>
        </authorList>
    </citation>
    <scope>NUCLEOTIDE SEQUENCE</scope>
    <source>
        <strain evidence="7">Sampled in the wild</strain>
    </source>
</reference>